<proteinExistence type="predicted"/>
<dbReference type="AlphaFoldDB" id="A0A3N4I3S4"/>
<evidence type="ECO:0000313" key="2">
    <source>
        <dbReference type="Proteomes" id="UP000275078"/>
    </source>
</evidence>
<dbReference type="EMBL" id="ML119706">
    <property type="protein sequence ID" value="RPA78831.1"/>
    <property type="molecule type" value="Genomic_DNA"/>
</dbReference>
<gene>
    <name evidence="1" type="ORF">BJ508DRAFT_151682</name>
</gene>
<organism evidence="1 2">
    <name type="scientific">Ascobolus immersus RN42</name>
    <dbReference type="NCBI Taxonomy" id="1160509"/>
    <lineage>
        <taxon>Eukaryota</taxon>
        <taxon>Fungi</taxon>
        <taxon>Dikarya</taxon>
        <taxon>Ascomycota</taxon>
        <taxon>Pezizomycotina</taxon>
        <taxon>Pezizomycetes</taxon>
        <taxon>Pezizales</taxon>
        <taxon>Ascobolaceae</taxon>
        <taxon>Ascobolus</taxon>
    </lineage>
</organism>
<reference evidence="1 2" key="1">
    <citation type="journal article" date="2018" name="Nat. Ecol. Evol.">
        <title>Pezizomycetes genomes reveal the molecular basis of ectomycorrhizal truffle lifestyle.</title>
        <authorList>
            <person name="Murat C."/>
            <person name="Payen T."/>
            <person name="Noel B."/>
            <person name="Kuo A."/>
            <person name="Morin E."/>
            <person name="Chen J."/>
            <person name="Kohler A."/>
            <person name="Krizsan K."/>
            <person name="Balestrini R."/>
            <person name="Da Silva C."/>
            <person name="Montanini B."/>
            <person name="Hainaut M."/>
            <person name="Levati E."/>
            <person name="Barry K.W."/>
            <person name="Belfiori B."/>
            <person name="Cichocki N."/>
            <person name="Clum A."/>
            <person name="Dockter R.B."/>
            <person name="Fauchery L."/>
            <person name="Guy J."/>
            <person name="Iotti M."/>
            <person name="Le Tacon F."/>
            <person name="Lindquist E.A."/>
            <person name="Lipzen A."/>
            <person name="Malagnac F."/>
            <person name="Mello A."/>
            <person name="Molinier V."/>
            <person name="Miyauchi S."/>
            <person name="Poulain J."/>
            <person name="Riccioni C."/>
            <person name="Rubini A."/>
            <person name="Sitrit Y."/>
            <person name="Splivallo R."/>
            <person name="Traeger S."/>
            <person name="Wang M."/>
            <person name="Zifcakova L."/>
            <person name="Wipf D."/>
            <person name="Zambonelli A."/>
            <person name="Paolocci F."/>
            <person name="Nowrousian M."/>
            <person name="Ottonello S."/>
            <person name="Baldrian P."/>
            <person name="Spatafora J.W."/>
            <person name="Henrissat B."/>
            <person name="Nagy L.G."/>
            <person name="Aury J.M."/>
            <person name="Wincker P."/>
            <person name="Grigoriev I.V."/>
            <person name="Bonfante P."/>
            <person name="Martin F.M."/>
        </authorList>
    </citation>
    <scope>NUCLEOTIDE SEQUENCE [LARGE SCALE GENOMIC DNA]</scope>
    <source>
        <strain evidence="1 2">RN42</strain>
    </source>
</reference>
<protein>
    <submittedName>
        <fullName evidence="1">Uncharacterized protein</fullName>
    </submittedName>
</protein>
<dbReference type="Proteomes" id="UP000275078">
    <property type="component" value="Unassembled WGS sequence"/>
</dbReference>
<sequence>MDITKEQKKLSIFGGSLLLASVALGGLHSRFFTTCTHFLHGITTAIDGIATFRDWRRGEGSLSTFRILFRIVQHFGFASLLFSVQHRSQLSTCSAFASFPHNLSHHHHSSQLSPQLFRPPLFQSRQSPAATSSISTAELLPRRVTVPSAWLMQIRNLERAPPSKADMGAAAAPDALVG</sequence>
<evidence type="ECO:0000313" key="1">
    <source>
        <dbReference type="EMBL" id="RPA78831.1"/>
    </source>
</evidence>
<accession>A0A3N4I3S4</accession>
<keyword evidence="2" id="KW-1185">Reference proteome</keyword>
<name>A0A3N4I3S4_ASCIM</name>